<name>A0A433Q364_9FUNG</name>
<accession>A0A433Q364</accession>
<dbReference type="Proteomes" id="UP000274822">
    <property type="component" value="Unassembled WGS sequence"/>
</dbReference>
<dbReference type="GO" id="GO:0032259">
    <property type="term" value="P:methylation"/>
    <property type="evidence" value="ECO:0007669"/>
    <property type="project" value="UniProtKB-KW"/>
</dbReference>
<evidence type="ECO:0000256" key="2">
    <source>
        <dbReference type="ARBA" id="ARBA00022679"/>
    </source>
</evidence>
<keyword evidence="2" id="KW-0808">Transferase</keyword>
<evidence type="ECO:0000256" key="1">
    <source>
        <dbReference type="ARBA" id="ARBA00022603"/>
    </source>
</evidence>
<dbReference type="SUPFAM" id="SSF53335">
    <property type="entry name" value="S-adenosyl-L-methionine-dependent methyltransferases"/>
    <property type="match status" value="1"/>
</dbReference>
<dbReference type="EMBL" id="RBNJ01016789">
    <property type="protein sequence ID" value="RUS24217.1"/>
    <property type="molecule type" value="Genomic_DNA"/>
</dbReference>
<reference evidence="4 5" key="1">
    <citation type="journal article" date="2018" name="New Phytol.">
        <title>Phylogenomics of Endogonaceae and evolution of mycorrhizas within Mucoromycota.</title>
        <authorList>
            <person name="Chang Y."/>
            <person name="Desiro A."/>
            <person name="Na H."/>
            <person name="Sandor L."/>
            <person name="Lipzen A."/>
            <person name="Clum A."/>
            <person name="Barry K."/>
            <person name="Grigoriev I.V."/>
            <person name="Martin F.M."/>
            <person name="Stajich J.E."/>
            <person name="Smith M.E."/>
            <person name="Bonito G."/>
            <person name="Spatafora J.W."/>
        </authorList>
    </citation>
    <scope>NUCLEOTIDE SEQUENCE [LARGE SCALE GENOMIC DNA]</scope>
    <source>
        <strain evidence="4 5">AD002</strain>
    </source>
</reference>
<dbReference type="InterPro" id="IPR029063">
    <property type="entry name" value="SAM-dependent_MTases_sf"/>
</dbReference>
<dbReference type="InterPro" id="IPR023576">
    <property type="entry name" value="UbiE/COQ5_MeTrFase_CS"/>
</dbReference>
<evidence type="ECO:0008006" key="6">
    <source>
        <dbReference type="Google" id="ProtNLM"/>
    </source>
</evidence>
<evidence type="ECO:0000313" key="5">
    <source>
        <dbReference type="Proteomes" id="UP000274822"/>
    </source>
</evidence>
<keyword evidence="1" id="KW-0489">Methyltransferase</keyword>
<keyword evidence="5" id="KW-1185">Reference proteome</keyword>
<protein>
    <recommendedName>
        <fullName evidence="6">Methyltransferase type 11 domain-containing protein</fullName>
    </recommendedName>
</protein>
<dbReference type="PROSITE" id="PS01184">
    <property type="entry name" value="UBIE_2"/>
    <property type="match status" value="1"/>
</dbReference>
<keyword evidence="3" id="KW-0949">S-adenosyl-L-methionine</keyword>
<evidence type="ECO:0000256" key="3">
    <source>
        <dbReference type="ARBA" id="ARBA00022691"/>
    </source>
</evidence>
<gene>
    <name evidence="4" type="ORF">BC938DRAFT_473926</name>
</gene>
<dbReference type="GO" id="GO:0008168">
    <property type="term" value="F:methyltransferase activity"/>
    <property type="evidence" value="ECO:0007669"/>
    <property type="project" value="UniProtKB-KW"/>
</dbReference>
<organism evidence="4 5">
    <name type="scientific">Jimgerdemannia flammicorona</name>
    <dbReference type="NCBI Taxonomy" id="994334"/>
    <lineage>
        <taxon>Eukaryota</taxon>
        <taxon>Fungi</taxon>
        <taxon>Fungi incertae sedis</taxon>
        <taxon>Mucoromycota</taxon>
        <taxon>Mucoromycotina</taxon>
        <taxon>Endogonomycetes</taxon>
        <taxon>Endogonales</taxon>
        <taxon>Endogonaceae</taxon>
        <taxon>Jimgerdemannia</taxon>
    </lineage>
</organism>
<sequence>MGETKGYGSDSSTGVPEGFRFFRRRLKKNDVRKYLIPTDDTAISRLDYGHYVYRLMMTFFTPNDWVSVIKELVRVTKPGGWVELVETSFALERQPNSYEKFHQALVAASQSGKVDLSVPENLGGMVEKHLINVEADFVSCPIGWNGRVGELCARNLDMFFSALKPRIAPVLRITDAEYDELSATISRDFTKHKTWGRVPYAFGQKPESKKR</sequence>
<comment type="caution">
    <text evidence="4">The sequence shown here is derived from an EMBL/GenBank/DDBJ whole genome shotgun (WGS) entry which is preliminary data.</text>
</comment>
<dbReference type="AlphaFoldDB" id="A0A433Q364"/>
<proteinExistence type="predicted"/>
<evidence type="ECO:0000313" key="4">
    <source>
        <dbReference type="EMBL" id="RUS24217.1"/>
    </source>
</evidence>